<keyword evidence="1" id="KW-1133">Transmembrane helix</keyword>
<accession>A0A0C1UG77</accession>
<organism evidence="2 3">
    <name type="scientific">Clostridium argentinense CDC 2741</name>
    <dbReference type="NCBI Taxonomy" id="1418104"/>
    <lineage>
        <taxon>Bacteria</taxon>
        <taxon>Bacillati</taxon>
        <taxon>Bacillota</taxon>
        <taxon>Clostridia</taxon>
        <taxon>Eubacteriales</taxon>
        <taxon>Clostridiaceae</taxon>
        <taxon>Clostridium</taxon>
    </lineage>
</organism>
<keyword evidence="1" id="KW-0812">Transmembrane</keyword>
<reference evidence="2 3" key="1">
    <citation type="journal article" date="2015" name="Infect. Genet. Evol.">
        <title>Genomic sequences of six botulinum neurotoxin-producing strains representing three clostridial species illustrate the mobility and diversity of botulinum neurotoxin genes.</title>
        <authorList>
            <person name="Smith T.J."/>
            <person name="Hill K.K."/>
            <person name="Xie G."/>
            <person name="Foley B.T."/>
            <person name="Williamson C.H."/>
            <person name="Foster J.T."/>
            <person name="Johnson S.L."/>
            <person name="Chertkov O."/>
            <person name="Teshima H."/>
            <person name="Gibbons H.S."/>
            <person name="Johnsky L.A."/>
            <person name="Karavis M.A."/>
            <person name="Smith L.A."/>
        </authorList>
    </citation>
    <scope>NUCLEOTIDE SEQUENCE [LARGE SCALE GENOMIC DNA]</scope>
    <source>
        <strain evidence="2 3">CDC 2741</strain>
    </source>
</reference>
<evidence type="ECO:0000313" key="3">
    <source>
        <dbReference type="Proteomes" id="UP000031366"/>
    </source>
</evidence>
<evidence type="ECO:0000313" key="2">
    <source>
        <dbReference type="EMBL" id="KIE46405.1"/>
    </source>
</evidence>
<gene>
    <name evidence="2" type="ORF">U732_1836</name>
</gene>
<evidence type="ECO:0000256" key="1">
    <source>
        <dbReference type="SAM" id="Phobius"/>
    </source>
</evidence>
<dbReference type="AlphaFoldDB" id="A0A0C1UG77"/>
<keyword evidence="1" id="KW-0472">Membrane</keyword>
<sequence length="157" mass="18988">MRKAKKYLVIINIILLISIKILNLGLFEIKHKISSLNIRNVINLYRENYREFSYLLSKSKVIPYKHNNLKINLSKLKRNNIPYRYKNIEFIIKEENHFGENSELLYSHLTFFQNHLNKYNITQLFSPLILFLDYRNKIRNLLKSKFNGSSYKEIYLI</sequence>
<dbReference type="EMBL" id="AYSO01000017">
    <property type="protein sequence ID" value="KIE46405.1"/>
    <property type="molecule type" value="Genomic_DNA"/>
</dbReference>
<comment type="caution">
    <text evidence="2">The sequence shown here is derived from an EMBL/GenBank/DDBJ whole genome shotgun (WGS) entry which is preliminary data.</text>
</comment>
<feature type="transmembrane region" description="Helical" evidence="1">
    <location>
        <begin position="7"/>
        <end position="27"/>
    </location>
</feature>
<dbReference type="Proteomes" id="UP000031366">
    <property type="component" value="Unassembled WGS sequence"/>
</dbReference>
<name>A0A0C1UG77_9CLOT</name>
<protein>
    <submittedName>
        <fullName evidence="2">Uncharacterized protein</fullName>
    </submittedName>
</protein>
<keyword evidence="3" id="KW-1185">Reference proteome</keyword>
<dbReference type="STRING" id="29341.RSJ17_16330"/>
<proteinExistence type="predicted"/>